<reference evidence="5" key="1">
    <citation type="submission" date="2022-10" db="EMBL/GenBank/DDBJ databases">
        <title>Cytochrome P450 Catalyzes Benzene Ring Formation in the Biosynthesis of Trialkyl-Substituted Aromatic Polyketides.</title>
        <authorList>
            <person name="Zhao E."/>
            <person name="Ge H."/>
        </authorList>
    </citation>
    <scope>NUCLEOTIDE SEQUENCE</scope>
    <source>
        <strain evidence="5">NA0869</strain>
    </source>
</reference>
<feature type="domain" description="Cell envelope-related transcriptional attenuator" evidence="4">
    <location>
        <begin position="115"/>
        <end position="271"/>
    </location>
</feature>
<feature type="region of interest" description="Disordered" evidence="2">
    <location>
        <begin position="359"/>
        <end position="387"/>
    </location>
</feature>
<keyword evidence="3" id="KW-1133">Transmembrane helix</keyword>
<keyword evidence="3" id="KW-0472">Membrane</keyword>
<evidence type="ECO:0000313" key="6">
    <source>
        <dbReference type="Proteomes" id="UP001163878"/>
    </source>
</evidence>
<dbReference type="InterPro" id="IPR050922">
    <property type="entry name" value="LytR/CpsA/Psr_CW_biosynth"/>
</dbReference>
<comment type="similarity">
    <text evidence="1">Belongs to the LytR/CpsA/Psr (LCP) family.</text>
</comment>
<dbReference type="NCBIfam" id="TIGR00350">
    <property type="entry name" value="lytR_cpsA_psr"/>
    <property type="match status" value="1"/>
</dbReference>
<dbReference type="Pfam" id="PF03816">
    <property type="entry name" value="LytR_cpsA_psr"/>
    <property type="match status" value="1"/>
</dbReference>
<dbReference type="EMBL" id="CP107567">
    <property type="protein sequence ID" value="UYQ64402.1"/>
    <property type="molecule type" value="Genomic_DNA"/>
</dbReference>
<evidence type="ECO:0000256" key="3">
    <source>
        <dbReference type="SAM" id="Phobius"/>
    </source>
</evidence>
<keyword evidence="6" id="KW-1185">Reference proteome</keyword>
<sequence>MSEQSSGGGRILPLRPGGVGGPSSRGRRRREPAKARRIWTFAAWVAAALVVVGGSGLGLLWFKLNGNLHGVDVNQALGEDRPKNIDNGSMDILVLGSDSRAGVNSAYGADEGAARSDTAMVVHVYQGHKTASVVSIPRDTLVERPACTDREGGGVPGEQRAMFNTAYEVGGPACAVKTVEAMSGIRMDHYIEVDFTGFTKLVDELGGVSVTTTQPIHDAKSHLNLLPGTHRLDGEQALGLVRTRKSVGDGSDLGRIQLQQAFTKAFIEQVKDVGAFTSPKKLLDLSDAATKAITPDSELDSVNELMGFARGLSSLGAEDVHMITMPVRYDPADPNRVVPVETGARQVWTALKQDRPIPASAVADSAGDQGEAATVVRAAGAAREEAP</sequence>
<evidence type="ECO:0000313" key="5">
    <source>
        <dbReference type="EMBL" id="UYQ64402.1"/>
    </source>
</evidence>
<feature type="compositionally biased region" description="Low complexity" evidence="2">
    <location>
        <begin position="370"/>
        <end position="381"/>
    </location>
</feature>
<dbReference type="PANTHER" id="PTHR33392:SF6">
    <property type="entry name" value="POLYISOPRENYL-TEICHOIC ACID--PEPTIDOGLYCAN TEICHOIC ACID TRANSFERASE TAGU"/>
    <property type="match status" value="1"/>
</dbReference>
<accession>A0ABY6IEQ7</accession>
<dbReference type="Proteomes" id="UP001163878">
    <property type="component" value="Chromosome"/>
</dbReference>
<feature type="region of interest" description="Disordered" evidence="2">
    <location>
        <begin position="1"/>
        <end position="32"/>
    </location>
</feature>
<name>A0ABY6IEQ7_STRPE</name>
<evidence type="ECO:0000256" key="1">
    <source>
        <dbReference type="ARBA" id="ARBA00006068"/>
    </source>
</evidence>
<gene>
    <name evidence="5" type="ORF">OGH68_25000</name>
</gene>
<evidence type="ECO:0000256" key="2">
    <source>
        <dbReference type="SAM" id="MobiDB-lite"/>
    </source>
</evidence>
<protein>
    <submittedName>
        <fullName evidence="5">LCP family protein</fullName>
    </submittedName>
</protein>
<evidence type="ECO:0000259" key="4">
    <source>
        <dbReference type="Pfam" id="PF03816"/>
    </source>
</evidence>
<feature type="compositionally biased region" description="Gly residues" evidence="2">
    <location>
        <begin position="1"/>
        <end position="10"/>
    </location>
</feature>
<organism evidence="5 6">
    <name type="scientific">Streptomyces peucetius</name>
    <dbReference type="NCBI Taxonomy" id="1950"/>
    <lineage>
        <taxon>Bacteria</taxon>
        <taxon>Bacillati</taxon>
        <taxon>Actinomycetota</taxon>
        <taxon>Actinomycetes</taxon>
        <taxon>Kitasatosporales</taxon>
        <taxon>Streptomycetaceae</taxon>
        <taxon>Streptomyces</taxon>
    </lineage>
</organism>
<dbReference type="InterPro" id="IPR004474">
    <property type="entry name" value="LytR_CpsA_psr"/>
</dbReference>
<dbReference type="PANTHER" id="PTHR33392">
    <property type="entry name" value="POLYISOPRENYL-TEICHOIC ACID--PEPTIDOGLYCAN TEICHOIC ACID TRANSFERASE TAGU"/>
    <property type="match status" value="1"/>
</dbReference>
<feature type="transmembrane region" description="Helical" evidence="3">
    <location>
        <begin position="38"/>
        <end position="62"/>
    </location>
</feature>
<dbReference type="Gene3D" id="3.40.630.190">
    <property type="entry name" value="LCP protein"/>
    <property type="match status" value="1"/>
</dbReference>
<proteinExistence type="inferred from homology"/>
<keyword evidence="3" id="KW-0812">Transmembrane</keyword>
<dbReference type="RefSeq" id="WP_264247199.1">
    <property type="nucleotide sequence ID" value="NZ_CP107567.1"/>
</dbReference>